<keyword evidence="2" id="KW-1185">Reference proteome</keyword>
<evidence type="ECO:0000313" key="1">
    <source>
        <dbReference type="EMBL" id="KIM43701.1"/>
    </source>
</evidence>
<sequence length="80" mass="9165">MNNAARWTDILFAFFRRFTLRFSLSSAEARHSLQSPLLEILPENCFYPSVFDIREHVPDISQYYSGIESNHSDTPPVSGA</sequence>
<evidence type="ECO:0000313" key="2">
    <source>
        <dbReference type="Proteomes" id="UP000053424"/>
    </source>
</evidence>
<gene>
    <name evidence="1" type="ORF">M413DRAFT_443611</name>
</gene>
<dbReference type="AlphaFoldDB" id="A0A0C3CJ23"/>
<reference evidence="1 2" key="1">
    <citation type="submission" date="2014-04" db="EMBL/GenBank/DDBJ databases">
        <authorList>
            <consortium name="DOE Joint Genome Institute"/>
            <person name="Kuo A."/>
            <person name="Gay G."/>
            <person name="Dore J."/>
            <person name="Kohler A."/>
            <person name="Nagy L.G."/>
            <person name="Floudas D."/>
            <person name="Copeland A."/>
            <person name="Barry K.W."/>
            <person name="Cichocki N."/>
            <person name="Veneault-Fourrey C."/>
            <person name="LaButti K."/>
            <person name="Lindquist E.A."/>
            <person name="Lipzen A."/>
            <person name="Lundell T."/>
            <person name="Morin E."/>
            <person name="Murat C."/>
            <person name="Sun H."/>
            <person name="Tunlid A."/>
            <person name="Henrissat B."/>
            <person name="Grigoriev I.V."/>
            <person name="Hibbett D.S."/>
            <person name="Martin F."/>
            <person name="Nordberg H.P."/>
            <person name="Cantor M.N."/>
            <person name="Hua S.X."/>
        </authorList>
    </citation>
    <scope>NUCLEOTIDE SEQUENCE [LARGE SCALE GENOMIC DNA]</scope>
    <source>
        <strain evidence="2">h7</strain>
    </source>
</reference>
<dbReference type="EMBL" id="KN831775">
    <property type="protein sequence ID" value="KIM43701.1"/>
    <property type="molecule type" value="Genomic_DNA"/>
</dbReference>
<accession>A0A0C3CJ23</accession>
<protein>
    <submittedName>
        <fullName evidence="1">Uncharacterized protein</fullName>
    </submittedName>
</protein>
<dbReference type="Proteomes" id="UP000053424">
    <property type="component" value="Unassembled WGS sequence"/>
</dbReference>
<dbReference type="HOGENOM" id="CLU_2590045_0_0_1"/>
<proteinExistence type="predicted"/>
<reference evidence="2" key="2">
    <citation type="submission" date="2015-01" db="EMBL/GenBank/DDBJ databases">
        <title>Evolutionary Origins and Diversification of the Mycorrhizal Mutualists.</title>
        <authorList>
            <consortium name="DOE Joint Genome Institute"/>
            <consortium name="Mycorrhizal Genomics Consortium"/>
            <person name="Kohler A."/>
            <person name="Kuo A."/>
            <person name="Nagy L.G."/>
            <person name="Floudas D."/>
            <person name="Copeland A."/>
            <person name="Barry K.W."/>
            <person name="Cichocki N."/>
            <person name="Veneault-Fourrey C."/>
            <person name="LaButti K."/>
            <person name="Lindquist E.A."/>
            <person name="Lipzen A."/>
            <person name="Lundell T."/>
            <person name="Morin E."/>
            <person name="Murat C."/>
            <person name="Riley R."/>
            <person name="Ohm R."/>
            <person name="Sun H."/>
            <person name="Tunlid A."/>
            <person name="Henrissat B."/>
            <person name="Grigoriev I.V."/>
            <person name="Hibbett D.S."/>
            <person name="Martin F."/>
        </authorList>
    </citation>
    <scope>NUCLEOTIDE SEQUENCE [LARGE SCALE GENOMIC DNA]</scope>
    <source>
        <strain evidence="2">h7</strain>
    </source>
</reference>
<name>A0A0C3CJ23_HEBCY</name>
<organism evidence="1 2">
    <name type="scientific">Hebeloma cylindrosporum</name>
    <dbReference type="NCBI Taxonomy" id="76867"/>
    <lineage>
        <taxon>Eukaryota</taxon>
        <taxon>Fungi</taxon>
        <taxon>Dikarya</taxon>
        <taxon>Basidiomycota</taxon>
        <taxon>Agaricomycotina</taxon>
        <taxon>Agaricomycetes</taxon>
        <taxon>Agaricomycetidae</taxon>
        <taxon>Agaricales</taxon>
        <taxon>Agaricineae</taxon>
        <taxon>Hymenogastraceae</taxon>
        <taxon>Hebeloma</taxon>
    </lineage>
</organism>